<evidence type="ECO:0000313" key="2">
    <source>
        <dbReference type="Proteomes" id="UP000266723"/>
    </source>
</evidence>
<gene>
    <name evidence="1" type="ORF">DY000_02007711</name>
</gene>
<name>A0ABQ7BYI0_BRACR</name>
<protein>
    <submittedName>
        <fullName evidence="1">Uncharacterized protein</fullName>
    </submittedName>
</protein>
<accession>A0ABQ7BYI0</accession>
<dbReference type="EMBL" id="QGKV02000832">
    <property type="protein sequence ID" value="KAF3544347.1"/>
    <property type="molecule type" value="Genomic_DNA"/>
</dbReference>
<comment type="caution">
    <text evidence="1">The sequence shown here is derived from an EMBL/GenBank/DDBJ whole genome shotgun (WGS) entry which is preliminary data.</text>
</comment>
<evidence type="ECO:0000313" key="1">
    <source>
        <dbReference type="EMBL" id="KAF3544347.1"/>
    </source>
</evidence>
<dbReference type="Proteomes" id="UP000266723">
    <property type="component" value="Unassembled WGS sequence"/>
</dbReference>
<reference evidence="1 2" key="1">
    <citation type="journal article" date="2020" name="BMC Genomics">
        <title>Intraspecific diversification of the crop wild relative Brassica cretica Lam. using demographic model selection.</title>
        <authorList>
            <person name="Kioukis A."/>
            <person name="Michalopoulou V.A."/>
            <person name="Briers L."/>
            <person name="Pirintsos S."/>
            <person name="Studholme D.J."/>
            <person name="Pavlidis P."/>
            <person name="Sarris P.F."/>
        </authorList>
    </citation>
    <scope>NUCLEOTIDE SEQUENCE [LARGE SCALE GENOMIC DNA]</scope>
    <source>
        <strain evidence="2">cv. PFS-1207/04</strain>
    </source>
</reference>
<keyword evidence="2" id="KW-1185">Reference proteome</keyword>
<proteinExistence type="predicted"/>
<sequence length="100" mass="11496">MMSCLAVSEEQNQQDVVVWWFGVAFERPAWPCLVRPRFGGREGYLNRGLAMAASGDVLRTGSALSFQRPPRCFFRCIPPRNDSPVVFFSFFRCRCHLSKF</sequence>
<organism evidence="1 2">
    <name type="scientific">Brassica cretica</name>
    <name type="common">Mustard</name>
    <dbReference type="NCBI Taxonomy" id="69181"/>
    <lineage>
        <taxon>Eukaryota</taxon>
        <taxon>Viridiplantae</taxon>
        <taxon>Streptophyta</taxon>
        <taxon>Embryophyta</taxon>
        <taxon>Tracheophyta</taxon>
        <taxon>Spermatophyta</taxon>
        <taxon>Magnoliopsida</taxon>
        <taxon>eudicotyledons</taxon>
        <taxon>Gunneridae</taxon>
        <taxon>Pentapetalae</taxon>
        <taxon>rosids</taxon>
        <taxon>malvids</taxon>
        <taxon>Brassicales</taxon>
        <taxon>Brassicaceae</taxon>
        <taxon>Brassiceae</taxon>
        <taxon>Brassica</taxon>
    </lineage>
</organism>